<dbReference type="Proteomes" id="UP001454036">
    <property type="component" value="Unassembled WGS sequence"/>
</dbReference>
<evidence type="ECO:0000313" key="5">
    <source>
        <dbReference type="EMBL" id="GAA0164042.1"/>
    </source>
</evidence>
<dbReference type="PANTHER" id="PTHR36710">
    <property type="entry name" value="PECTINESTERASE INHIBITOR-LIKE"/>
    <property type="match status" value="1"/>
</dbReference>
<reference evidence="5 6" key="1">
    <citation type="submission" date="2024-01" db="EMBL/GenBank/DDBJ databases">
        <title>The complete chloroplast genome sequence of Lithospermum erythrorhizon: insights into the phylogenetic relationship among Boraginaceae species and the maternal lineages of purple gromwells.</title>
        <authorList>
            <person name="Okada T."/>
            <person name="Watanabe K."/>
        </authorList>
    </citation>
    <scope>NUCLEOTIDE SEQUENCE [LARGE SCALE GENOMIC DNA]</scope>
</reference>
<accession>A0AAV3QLZ1</accession>
<evidence type="ECO:0000256" key="2">
    <source>
        <dbReference type="ARBA" id="ARBA00023157"/>
    </source>
</evidence>
<gene>
    <name evidence="5" type="ORF">LIER_19768</name>
</gene>
<dbReference type="InterPro" id="IPR052421">
    <property type="entry name" value="PCW_Enzyme_Inhibitor"/>
</dbReference>
<comment type="similarity">
    <text evidence="3">Belongs to the PMEI family.</text>
</comment>
<dbReference type="CDD" id="cd14859">
    <property type="entry name" value="PMEI_like"/>
    <property type="match status" value="1"/>
</dbReference>
<dbReference type="Pfam" id="PF04043">
    <property type="entry name" value="PMEI"/>
    <property type="match status" value="1"/>
</dbReference>
<sequence length="195" mass="21276">MASKQLVSQTMMVIFLFMMMNYVSPSRFVIKDAALIDTVCQKTSDPNFCKSTLNSDSRSASADLNGLADIVLQQAEVKALEILARIQRLTKEATDPRIQNGLFACNQLYGPARDKISAAILDLTRDATRAASLASGAALDPVTCEASFRPSPSPLTNENNVFASLAKTASEIINEMVNKKKNHHSHILSTCNQLR</sequence>
<comment type="caution">
    <text evidence="5">The sequence shown here is derived from an EMBL/GenBank/DDBJ whole genome shotgun (WGS) entry which is preliminary data.</text>
</comment>
<dbReference type="EMBL" id="BAABME010004934">
    <property type="protein sequence ID" value="GAA0164042.1"/>
    <property type="molecule type" value="Genomic_DNA"/>
</dbReference>
<dbReference type="SMART" id="SM00856">
    <property type="entry name" value="PMEI"/>
    <property type="match status" value="1"/>
</dbReference>
<dbReference type="Gene3D" id="1.20.140.40">
    <property type="entry name" value="Invertase/pectin methylesterase inhibitor family protein"/>
    <property type="match status" value="1"/>
</dbReference>
<protein>
    <recommendedName>
        <fullName evidence="4">Pectinesterase inhibitor domain-containing protein</fullName>
    </recommendedName>
</protein>
<keyword evidence="2" id="KW-1015">Disulfide bond</keyword>
<dbReference type="PANTHER" id="PTHR36710:SF18">
    <property type="entry name" value="PECTINESTERASE INHIBITOR 5-RELATED"/>
    <property type="match status" value="1"/>
</dbReference>
<dbReference type="SUPFAM" id="SSF101148">
    <property type="entry name" value="Plant invertase/pectin methylesterase inhibitor"/>
    <property type="match status" value="1"/>
</dbReference>
<dbReference type="FunFam" id="1.20.140.40:FF:000008">
    <property type="entry name" value="Invertase/pectin methylesterase inhibitor family protein"/>
    <property type="match status" value="1"/>
</dbReference>
<feature type="domain" description="Pectinesterase inhibitor" evidence="4">
    <location>
        <begin position="31"/>
        <end position="172"/>
    </location>
</feature>
<evidence type="ECO:0000259" key="4">
    <source>
        <dbReference type="SMART" id="SM00856"/>
    </source>
</evidence>
<name>A0AAV3QLZ1_LITER</name>
<dbReference type="NCBIfam" id="TIGR01614">
    <property type="entry name" value="PME_inhib"/>
    <property type="match status" value="1"/>
</dbReference>
<keyword evidence="1" id="KW-0732">Signal</keyword>
<evidence type="ECO:0000256" key="3">
    <source>
        <dbReference type="ARBA" id="ARBA00038471"/>
    </source>
</evidence>
<organism evidence="5 6">
    <name type="scientific">Lithospermum erythrorhizon</name>
    <name type="common">Purple gromwell</name>
    <name type="synonym">Lithospermum officinale var. erythrorhizon</name>
    <dbReference type="NCBI Taxonomy" id="34254"/>
    <lineage>
        <taxon>Eukaryota</taxon>
        <taxon>Viridiplantae</taxon>
        <taxon>Streptophyta</taxon>
        <taxon>Embryophyta</taxon>
        <taxon>Tracheophyta</taxon>
        <taxon>Spermatophyta</taxon>
        <taxon>Magnoliopsida</taxon>
        <taxon>eudicotyledons</taxon>
        <taxon>Gunneridae</taxon>
        <taxon>Pentapetalae</taxon>
        <taxon>asterids</taxon>
        <taxon>lamiids</taxon>
        <taxon>Boraginales</taxon>
        <taxon>Boraginaceae</taxon>
        <taxon>Boraginoideae</taxon>
        <taxon>Lithospermeae</taxon>
        <taxon>Lithospermum</taxon>
    </lineage>
</organism>
<dbReference type="InterPro" id="IPR035513">
    <property type="entry name" value="Invertase/methylesterase_inhib"/>
</dbReference>
<dbReference type="GO" id="GO:0046910">
    <property type="term" value="F:pectinesterase inhibitor activity"/>
    <property type="evidence" value="ECO:0007669"/>
    <property type="project" value="UniProtKB-ARBA"/>
</dbReference>
<evidence type="ECO:0000256" key="1">
    <source>
        <dbReference type="ARBA" id="ARBA00022729"/>
    </source>
</evidence>
<keyword evidence="6" id="KW-1185">Reference proteome</keyword>
<proteinExistence type="inferred from homology"/>
<evidence type="ECO:0000313" key="6">
    <source>
        <dbReference type="Proteomes" id="UP001454036"/>
    </source>
</evidence>
<dbReference type="InterPro" id="IPR006501">
    <property type="entry name" value="Pectinesterase_inhib_dom"/>
</dbReference>
<dbReference type="AlphaFoldDB" id="A0AAV3QLZ1"/>